<evidence type="ECO:0000313" key="2">
    <source>
        <dbReference type="EMBL" id="KAH6594467.1"/>
    </source>
</evidence>
<feature type="region of interest" description="Disordered" evidence="1">
    <location>
        <begin position="424"/>
        <end position="447"/>
    </location>
</feature>
<evidence type="ECO:0000313" key="3">
    <source>
        <dbReference type="Proteomes" id="UP001648503"/>
    </source>
</evidence>
<keyword evidence="3" id="KW-1185">Reference proteome</keyword>
<feature type="compositionally biased region" description="Polar residues" evidence="1">
    <location>
        <begin position="434"/>
        <end position="447"/>
    </location>
</feature>
<accession>A0ABQ8F9G4</accession>
<reference evidence="2 3" key="1">
    <citation type="submission" date="2021-02" db="EMBL/GenBank/DDBJ databases">
        <title>Variation within the Batrachochytrium salamandrivorans European outbreak.</title>
        <authorList>
            <person name="Kelly M."/>
            <person name="Pasmans F."/>
            <person name="Shea T.P."/>
            <person name="Munoz J.F."/>
            <person name="Carranza S."/>
            <person name="Cuomo C.A."/>
            <person name="Martel A."/>
        </authorList>
    </citation>
    <scope>NUCLEOTIDE SEQUENCE [LARGE SCALE GENOMIC DNA]</scope>
    <source>
        <strain evidence="2 3">AMFP18/2</strain>
    </source>
</reference>
<evidence type="ECO:0000256" key="1">
    <source>
        <dbReference type="SAM" id="MobiDB-lite"/>
    </source>
</evidence>
<gene>
    <name evidence="2" type="ORF">BASA50_006714</name>
</gene>
<dbReference type="EMBL" id="JAFCIX010000335">
    <property type="protein sequence ID" value="KAH6594467.1"/>
    <property type="molecule type" value="Genomic_DNA"/>
</dbReference>
<protein>
    <recommendedName>
        <fullName evidence="4">Copper-fist domain-containing protein</fullName>
    </recommendedName>
</protein>
<organism evidence="2 3">
    <name type="scientific">Batrachochytrium salamandrivorans</name>
    <dbReference type="NCBI Taxonomy" id="1357716"/>
    <lineage>
        <taxon>Eukaryota</taxon>
        <taxon>Fungi</taxon>
        <taxon>Fungi incertae sedis</taxon>
        <taxon>Chytridiomycota</taxon>
        <taxon>Chytridiomycota incertae sedis</taxon>
        <taxon>Chytridiomycetes</taxon>
        <taxon>Rhizophydiales</taxon>
        <taxon>Rhizophydiales incertae sedis</taxon>
        <taxon>Batrachochytrium</taxon>
    </lineage>
</organism>
<proteinExistence type="predicted"/>
<evidence type="ECO:0008006" key="4">
    <source>
        <dbReference type="Google" id="ProtNLM"/>
    </source>
</evidence>
<sequence>MASEDQLSGTDKVQPLPLDFYLQQPQPKLQLQKKQRRLCSLPVQLPETLGNDPTAACSSFPLPCTGGLPHRQLQDLTFISREALEKFASELAASHGCLLRVRSSHRDRDVLLCCVNPICQSELPCVAASSEAVTKTAAARTTYQQTQCPFSIYGLKRSSQWMIYIKNCAYACQFKTMAMLAESHIIPSEIDALTPADTSDSLQDSICVAGYGSRQVKSNGNHVVDSEAAGHNMAKDNLQFPSESTGRSSTLFKNATRSSLLGNTNTEITAVNPRSMTEGCNVGGISSTTASLISHEQSLLDLRSSSVWPLLSSDEHLAAAVDMADSMHLAHQQQQSQSNLQNNSSMATLVPSLFSANDAVVQIFRHLGPTLTYMVAAQQQLLHSSQLNEHMISQPSYHFQQHGISLPFSQPPLHRSAWSLPPQIPSSHLDFEPKQTTPENGRSPNEIHNQRTVLSLQEPPLPAKQTDELNQLCYIQNAVKPRPLAPRPSVTPVAPAFIPLPRISKCKGSAIPPLESLDQLGSFTHKRRLAKCKRCFSSSCPGSRKGSYECQFRKVARRRVIAPAPATTTTSLGTSLSPEYLTSRKLVSPIIVDTPSPTFTSTENTTHVLRKHKHGH</sequence>
<dbReference type="Proteomes" id="UP001648503">
    <property type="component" value="Unassembled WGS sequence"/>
</dbReference>
<comment type="caution">
    <text evidence="2">The sequence shown here is derived from an EMBL/GenBank/DDBJ whole genome shotgun (WGS) entry which is preliminary data.</text>
</comment>
<name>A0ABQ8F9G4_9FUNG</name>